<organism evidence="1 2">
    <name type="scientific">Candidatus Falkowbacteria bacterium RIFOXYC2_FULL_36_12</name>
    <dbReference type="NCBI Taxonomy" id="1798002"/>
    <lineage>
        <taxon>Bacteria</taxon>
        <taxon>Candidatus Falkowiibacteriota</taxon>
    </lineage>
</organism>
<sequence length="217" mass="25021">MLEQLFGSKTRVKLLKLFLSHPDKAFFVRELTRLTDSLINSIRRELSNLINIGFIQEIDEEDLPGHVIVEQKSNSEEYGEKKAKKFNAKKYYTLNKNSLFSEELDALFGKSKIIVEKKFAERIKGVGRISYLALSGSFIGSEKSPTDLIVIGAFEKRKIQIAVKNFEREIGKSIKYTIMDLKEYKLRRDIADRFLLGILENEDNLILVDDLEMVHSL</sequence>
<proteinExistence type="predicted"/>
<comment type="caution">
    <text evidence="1">The sequence shown here is derived from an EMBL/GenBank/DDBJ whole genome shotgun (WGS) entry which is preliminary data.</text>
</comment>
<protein>
    <recommendedName>
        <fullName evidence="3">Transcriptional regulator</fullName>
    </recommendedName>
</protein>
<evidence type="ECO:0000313" key="2">
    <source>
        <dbReference type="Proteomes" id="UP000179001"/>
    </source>
</evidence>
<accession>A0A1F5SYB1</accession>
<reference evidence="1 2" key="1">
    <citation type="journal article" date="2016" name="Nat. Commun.">
        <title>Thousands of microbial genomes shed light on interconnected biogeochemical processes in an aquifer system.</title>
        <authorList>
            <person name="Anantharaman K."/>
            <person name="Brown C.T."/>
            <person name="Hug L.A."/>
            <person name="Sharon I."/>
            <person name="Castelle C.J."/>
            <person name="Probst A.J."/>
            <person name="Thomas B.C."/>
            <person name="Singh A."/>
            <person name="Wilkins M.J."/>
            <person name="Karaoz U."/>
            <person name="Brodie E.L."/>
            <person name="Williams K.H."/>
            <person name="Hubbard S.S."/>
            <person name="Banfield J.F."/>
        </authorList>
    </citation>
    <scope>NUCLEOTIDE SEQUENCE [LARGE SCALE GENOMIC DNA]</scope>
</reference>
<evidence type="ECO:0000313" key="1">
    <source>
        <dbReference type="EMBL" id="OGF31705.1"/>
    </source>
</evidence>
<evidence type="ECO:0008006" key="3">
    <source>
        <dbReference type="Google" id="ProtNLM"/>
    </source>
</evidence>
<dbReference type="Proteomes" id="UP000179001">
    <property type="component" value="Unassembled WGS sequence"/>
</dbReference>
<dbReference type="InterPro" id="IPR036388">
    <property type="entry name" value="WH-like_DNA-bd_sf"/>
</dbReference>
<dbReference type="EMBL" id="MFGJ01000007">
    <property type="protein sequence ID" value="OGF31705.1"/>
    <property type="molecule type" value="Genomic_DNA"/>
</dbReference>
<dbReference type="Gene3D" id="1.10.10.10">
    <property type="entry name" value="Winged helix-like DNA-binding domain superfamily/Winged helix DNA-binding domain"/>
    <property type="match status" value="1"/>
</dbReference>
<gene>
    <name evidence="1" type="ORF">A2478_04425</name>
</gene>
<dbReference type="STRING" id="1798002.A2478_04425"/>
<name>A0A1F5SYB1_9BACT</name>
<dbReference type="AlphaFoldDB" id="A0A1F5SYB1"/>